<protein>
    <submittedName>
        <fullName evidence="1">Uncharacterized protein</fullName>
    </submittedName>
</protein>
<evidence type="ECO:0000313" key="1">
    <source>
        <dbReference type="EMBL" id="QHU18786.1"/>
    </source>
</evidence>
<dbReference type="AlphaFoldDB" id="A0A6C0KNQ8"/>
<proteinExistence type="predicted"/>
<dbReference type="EMBL" id="MN740937">
    <property type="protein sequence ID" value="QHU18786.1"/>
    <property type="molecule type" value="Genomic_DNA"/>
</dbReference>
<organism evidence="1">
    <name type="scientific">viral metagenome</name>
    <dbReference type="NCBI Taxonomy" id="1070528"/>
    <lineage>
        <taxon>unclassified sequences</taxon>
        <taxon>metagenomes</taxon>
        <taxon>organismal metagenomes</taxon>
    </lineage>
</organism>
<name>A0A6C0KNQ8_9ZZZZ</name>
<accession>A0A6C0KNQ8</accession>
<sequence>MFPEHDGGLEGWMTFDGVRFSLILVLKKRIDQFFTAAVMVQKSCIKKIFVLNNKMSDIKTVSISQSATLGEGGKKKRKTAKKNQAGGTQVTLVPGVESSSVASTAASSNSNTWLRYPADAPVPPRSIVAPSYVPAKPEQAAAPTNQYAVQQGGTKQIKVELKKKSSAKKVHLQPKKAEAPKVHSKKHLTRKIRKVTLGVSSLHKRMTRAKKLHKHIKDMPMHTLKEKLIKNGLIKSTSKAPDSVLRQIASDAEVVAKKAL</sequence>
<reference evidence="1" key="1">
    <citation type="journal article" date="2020" name="Nature">
        <title>Giant virus diversity and host interactions through global metagenomics.</title>
        <authorList>
            <person name="Schulz F."/>
            <person name="Roux S."/>
            <person name="Paez-Espino D."/>
            <person name="Jungbluth S."/>
            <person name="Walsh D.A."/>
            <person name="Denef V.J."/>
            <person name="McMahon K.D."/>
            <person name="Konstantinidis K.T."/>
            <person name="Eloe-Fadrosh E.A."/>
            <person name="Kyrpides N.C."/>
            <person name="Woyke T."/>
        </authorList>
    </citation>
    <scope>NUCLEOTIDE SEQUENCE</scope>
    <source>
        <strain evidence="1">GVMAG-S-3300013006-158</strain>
    </source>
</reference>